<dbReference type="PROSITE" id="PS50977">
    <property type="entry name" value="HTH_TETR_2"/>
    <property type="match status" value="1"/>
</dbReference>
<sequence>MFLAAARLIAEHGYAGTSIRMIAREAEASPASLFNLFAGKDELLNELILYLAQPSLAFYGDLEAEVGAGAAPSAALYRMVFEEARLVASVDRAYVAVFLLPELRQSQFGPARAARRALVAHYQRLILGGLGDGTLVCDQPHLAAEQLFQLTETSLIMDETQPPLSPDDLARATARFCLRGLLADPARLADLEAEAAQLRSSLILPQV</sequence>
<evidence type="ECO:0000259" key="5">
    <source>
        <dbReference type="PROSITE" id="PS50977"/>
    </source>
</evidence>
<keyword evidence="3" id="KW-0804">Transcription</keyword>
<dbReference type="InterPro" id="IPR050109">
    <property type="entry name" value="HTH-type_TetR-like_transc_reg"/>
</dbReference>
<evidence type="ECO:0000313" key="7">
    <source>
        <dbReference type="Proteomes" id="UP001597216"/>
    </source>
</evidence>
<evidence type="ECO:0000256" key="2">
    <source>
        <dbReference type="ARBA" id="ARBA00023125"/>
    </source>
</evidence>
<dbReference type="Pfam" id="PF00440">
    <property type="entry name" value="TetR_N"/>
    <property type="match status" value="1"/>
</dbReference>
<feature type="domain" description="HTH tetR-type" evidence="5">
    <location>
        <begin position="1"/>
        <end position="55"/>
    </location>
</feature>
<reference evidence="7" key="1">
    <citation type="journal article" date="2019" name="Int. J. Syst. Evol. Microbiol.">
        <title>The Global Catalogue of Microorganisms (GCM) 10K type strain sequencing project: providing services to taxonomists for standard genome sequencing and annotation.</title>
        <authorList>
            <consortium name="The Broad Institute Genomics Platform"/>
            <consortium name="The Broad Institute Genome Sequencing Center for Infectious Disease"/>
            <person name="Wu L."/>
            <person name="Ma J."/>
        </authorList>
    </citation>
    <scope>NUCLEOTIDE SEQUENCE [LARGE SCALE GENOMIC DNA]</scope>
    <source>
        <strain evidence="7">CCUG 55074</strain>
    </source>
</reference>
<evidence type="ECO:0000256" key="4">
    <source>
        <dbReference type="PROSITE-ProRule" id="PRU00335"/>
    </source>
</evidence>
<feature type="DNA-binding region" description="H-T-H motif" evidence="4">
    <location>
        <begin position="18"/>
        <end position="37"/>
    </location>
</feature>
<evidence type="ECO:0000256" key="3">
    <source>
        <dbReference type="ARBA" id="ARBA00023163"/>
    </source>
</evidence>
<evidence type="ECO:0000256" key="1">
    <source>
        <dbReference type="ARBA" id="ARBA00023015"/>
    </source>
</evidence>
<gene>
    <name evidence="6" type="ORF">ACFQ27_00440</name>
</gene>
<dbReference type="PRINTS" id="PR00455">
    <property type="entry name" value="HTHTETR"/>
</dbReference>
<dbReference type="PANTHER" id="PTHR30055:SF234">
    <property type="entry name" value="HTH-TYPE TRANSCRIPTIONAL REGULATOR BETI"/>
    <property type="match status" value="1"/>
</dbReference>
<dbReference type="Proteomes" id="UP001597216">
    <property type="component" value="Unassembled WGS sequence"/>
</dbReference>
<dbReference type="PANTHER" id="PTHR30055">
    <property type="entry name" value="HTH-TYPE TRANSCRIPTIONAL REGULATOR RUTR"/>
    <property type="match status" value="1"/>
</dbReference>
<name>A0ABW3SY51_9CAUL</name>
<dbReference type="SUPFAM" id="SSF46689">
    <property type="entry name" value="Homeodomain-like"/>
    <property type="match status" value="1"/>
</dbReference>
<dbReference type="InterPro" id="IPR001647">
    <property type="entry name" value="HTH_TetR"/>
</dbReference>
<comment type="caution">
    <text evidence="6">The sequence shown here is derived from an EMBL/GenBank/DDBJ whole genome shotgun (WGS) entry which is preliminary data.</text>
</comment>
<organism evidence="6 7">
    <name type="scientific">Phenylobacterium conjunctum</name>
    <dbReference type="NCBI Taxonomy" id="1298959"/>
    <lineage>
        <taxon>Bacteria</taxon>
        <taxon>Pseudomonadati</taxon>
        <taxon>Pseudomonadota</taxon>
        <taxon>Alphaproteobacteria</taxon>
        <taxon>Caulobacterales</taxon>
        <taxon>Caulobacteraceae</taxon>
        <taxon>Phenylobacterium</taxon>
    </lineage>
</organism>
<evidence type="ECO:0000313" key="6">
    <source>
        <dbReference type="EMBL" id="MFD1189031.1"/>
    </source>
</evidence>
<dbReference type="EMBL" id="JBHTLQ010000001">
    <property type="protein sequence ID" value="MFD1189031.1"/>
    <property type="molecule type" value="Genomic_DNA"/>
</dbReference>
<dbReference type="Gene3D" id="1.10.357.10">
    <property type="entry name" value="Tetracycline Repressor, domain 2"/>
    <property type="match status" value="1"/>
</dbReference>
<keyword evidence="2 4" id="KW-0238">DNA-binding</keyword>
<keyword evidence="7" id="KW-1185">Reference proteome</keyword>
<dbReference type="Gene3D" id="1.10.10.60">
    <property type="entry name" value="Homeodomain-like"/>
    <property type="match status" value="1"/>
</dbReference>
<accession>A0ABW3SY51</accession>
<proteinExistence type="predicted"/>
<protein>
    <submittedName>
        <fullName evidence="6">Helix-turn-helix domain-containing protein</fullName>
    </submittedName>
</protein>
<keyword evidence="1" id="KW-0805">Transcription regulation</keyword>
<dbReference type="InterPro" id="IPR009057">
    <property type="entry name" value="Homeodomain-like_sf"/>
</dbReference>